<protein>
    <submittedName>
        <fullName evidence="3">Uu.00g025950.m01.CDS01</fullName>
    </submittedName>
</protein>
<keyword evidence="4" id="KW-1185">Reference proteome</keyword>
<feature type="compositionally biased region" description="Basic and acidic residues" evidence="2">
    <location>
        <begin position="631"/>
        <end position="641"/>
    </location>
</feature>
<feature type="region of interest" description="Disordered" evidence="2">
    <location>
        <begin position="631"/>
        <end position="711"/>
    </location>
</feature>
<accession>A0AAI8YCJ7</accession>
<keyword evidence="1" id="KW-0175">Coiled coil</keyword>
<evidence type="ECO:0000256" key="1">
    <source>
        <dbReference type="SAM" id="Coils"/>
    </source>
</evidence>
<sequence length="711" mass="80557">MSSLLPRYVSPPRGRADEHDLSELSPRPDDALLDPDSSHDATYNTENSGTIKNNNTLPGGTSVHANVSAVAKGKAKAVVTIQEPAWAPKRTGDHVGDYRAGRRAYQDRQQKLSGPELWRPPFPSEPRDRTAPNAGPHMSFFESMFMTRSHSAERVPSQVDQSFKLIQRRERQLQQETQQLLDAQQYALERNLADISQEDDDDQHSLTPASSHSDTSINHIIPVRQPKKRHMSKREARVGIARCMNQLSALKNEEEAYIATALAERKAALSRLRNLSTQRASITAEMKAIEADRELPVKNQIKKMEHKHRIVCDEIEACERRLRLLKQEKTKLESRIQEAKSVRDSQFSGYQGALRECDKGITDIMKYPGIQVLEVEDLMAQDEELRTLVGTHISGFEFLSLRPERRTLSMAKDWWEGEVQVLEIRKAAVNRERAALDEGGQIWQDTIRVLDGHDNHMSFALGVIAKYAYRQRNLELREPGEILQKQYRLCKSTVEKLQDYHNYAESQGWNLLVIALAAEGGFFTGLRKHLGETLEIAGHADGVVTPRSSSPTKTDRGEDLVDIHHSAEDHKNVADEDELSRSVIRRWDGTEEPNDNNVPADILGEHTNSEHREDESSDNEVPPGLLSDERLESEDEHHNEVPAEFLSVHFPPSKAKETPFHSGEEEEEDEHHELTRESSANEVPADLMTESRRGSRREREDDAWGFTPSAT</sequence>
<dbReference type="Proteomes" id="UP001295740">
    <property type="component" value="Unassembled WGS sequence"/>
</dbReference>
<feature type="compositionally biased region" description="Polar residues" evidence="2">
    <location>
        <begin position="40"/>
        <end position="58"/>
    </location>
</feature>
<evidence type="ECO:0000313" key="4">
    <source>
        <dbReference type="Proteomes" id="UP001295740"/>
    </source>
</evidence>
<feature type="coiled-coil region" evidence="1">
    <location>
        <begin position="272"/>
        <end position="342"/>
    </location>
</feature>
<evidence type="ECO:0000256" key="2">
    <source>
        <dbReference type="SAM" id="MobiDB-lite"/>
    </source>
</evidence>
<name>A0AAI8YCJ7_9PEZI</name>
<dbReference type="AlphaFoldDB" id="A0AAI8YCJ7"/>
<feature type="region of interest" description="Disordered" evidence="2">
    <location>
        <begin position="196"/>
        <end position="234"/>
    </location>
</feature>
<feature type="region of interest" description="Disordered" evidence="2">
    <location>
        <begin position="1"/>
        <end position="58"/>
    </location>
</feature>
<organism evidence="3 4">
    <name type="scientific">Anthostomella pinea</name>
    <dbReference type="NCBI Taxonomy" id="933095"/>
    <lineage>
        <taxon>Eukaryota</taxon>
        <taxon>Fungi</taxon>
        <taxon>Dikarya</taxon>
        <taxon>Ascomycota</taxon>
        <taxon>Pezizomycotina</taxon>
        <taxon>Sordariomycetes</taxon>
        <taxon>Xylariomycetidae</taxon>
        <taxon>Xylariales</taxon>
        <taxon>Xylariaceae</taxon>
        <taxon>Anthostomella</taxon>
    </lineage>
</organism>
<feature type="region of interest" description="Disordered" evidence="2">
    <location>
        <begin position="107"/>
        <end position="132"/>
    </location>
</feature>
<feature type="compositionally biased region" description="Basic and acidic residues" evidence="2">
    <location>
        <begin position="14"/>
        <end position="30"/>
    </location>
</feature>
<comment type="caution">
    <text evidence="3">The sequence shown here is derived from an EMBL/GenBank/DDBJ whole genome shotgun (WGS) entry which is preliminary data.</text>
</comment>
<feature type="compositionally biased region" description="Basic and acidic residues" evidence="2">
    <location>
        <begin position="654"/>
        <end position="663"/>
    </location>
</feature>
<evidence type="ECO:0000313" key="3">
    <source>
        <dbReference type="EMBL" id="CAJ2499742.1"/>
    </source>
</evidence>
<gene>
    <name evidence="3" type="ORF">KHLLAP_LOCUS210</name>
</gene>
<feature type="compositionally biased region" description="Basic and acidic residues" evidence="2">
    <location>
        <begin position="689"/>
        <end position="702"/>
    </location>
</feature>
<feature type="compositionally biased region" description="Polar residues" evidence="2">
    <location>
        <begin position="205"/>
        <end position="218"/>
    </location>
</feature>
<proteinExistence type="predicted"/>
<dbReference type="EMBL" id="CAUWAG010000003">
    <property type="protein sequence ID" value="CAJ2499742.1"/>
    <property type="molecule type" value="Genomic_DNA"/>
</dbReference>
<reference evidence="3" key="1">
    <citation type="submission" date="2023-10" db="EMBL/GenBank/DDBJ databases">
        <authorList>
            <person name="Hackl T."/>
        </authorList>
    </citation>
    <scope>NUCLEOTIDE SEQUENCE</scope>
</reference>